<dbReference type="EMBL" id="JAAGLU010000011">
    <property type="protein sequence ID" value="NEC87256.1"/>
    <property type="molecule type" value="Genomic_DNA"/>
</dbReference>
<dbReference type="AlphaFoldDB" id="A0A6B3BSD5"/>
<dbReference type="Pfam" id="PF21962">
    <property type="entry name" value="DUF6924"/>
    <property type="match status" value="1"/>
</dbReference>
<evidence type="ECO:0000259" key="1">
    <source>
        <dbReference type="Pfam" id="PF21962"/>
    </source>
</evidence>
<sequence length="160" mass="17317">MSDRVEWPAGRDRDAALIIRTDFGDEPAWAAVKAALLTTWGEDDDVEPYVHIVDDPKWAGITPAEALSEASPHSESGNVAYLADHTSMRDTPVTLLALSLLTREQCEDDEEFAAYGGAFRVAPYGIHEMNANLMIANLDFGDFADAAKGDPDGVFRGFAG</sequence>
<dbReference type="InterPro" id="IPR053832">
    <property type="entry name" value="DUF6924"/>
</dbReference>
<protein>
    <recommendedName>
        <fullName evidence="1">DUF6924 domain-containing protein</fullName>
    </recommendedName>
</protein>
<reference evidence="2" key="1">
    <citation type="submission" date="2020-01" db="EMBL/GenBank/DDBJ databases">
        <title>Insect and environment-associated Actinomycetes.</title>
        <authorList>
            <person name="Currrie C."/>
            <person name="Chevrette M."/>
            <person name="Carlson C."/>
            <person name="Stubbendieck R."/>
            <person name="Wendt-Pienkowski E."/>
        </authorList>
    </citation>
    <scope>NUCLEOTIDE SEQUENCE</scope>
    <source>
        <strain evidence="2">SID12501</strain>
    </source>
</reference>
<comment type="caution">
    <text evidence="2">The sequence shown here is derived from an EMBL/GenBank/DDBJ whole genome shotgun (WGS) entry which is preliminary data.</text>
</comment>
<proteinExistence type="predicted"/>
<organism evidence="2">
    <name type="scientific">Streptomyces sp. SID12501</name>
    <dbReference type="NCBI Taxonomy" id="2706042"/>
    <lineage>
        <taxon>Bacteria</taxon>
        <taxon>Bacillati</taxon>
        <taxon>Actinomycetota</taxon>
        <taxon>Actinomycetes</taxon>
        <taxon>Kitasatosporales</taxon>
        <taxon>Streptomycetaceae</taxon>
        <taxon>Streptomyces</taxon>
    </lineage>
</organism>
<gene>
    <name evidence="2" type="ORF">G3I71_15825</name>
</gene>
<name>A0A6B3BSD5_9ACTN</name>
<dbReference type="RefSeq" id="WP_164315188.1">
    <property type="nucleotide sequence ID" value="NZ_JAAGLU010000011.1"/>
</dbReference>
<feature type="domain" description="DUF6924" evidence="1">
    <location>
        <begin position="16"/>
        <end position="158"/>
    </location>
</feature>
<accession>A0A6B3BSD5</accession>
<evidence type="ECO:0000313" key="2">
    <source>
        <dbReference type="EMBL" id="NEC87256.1"/>
    </source>
</evidence>